<evidence type="ECO:0000256" key="8">
    <source>
        <dbReference type="ARBA" id="ARBA00022960"/>
    </source>
</evidence>
<feature type="transmembrane region" description="Helical" evidence="16">
    <location>
        <begin position="334"/>
        <end position="358"/>
    </location>
</feature>
<dbReference type="PROSITE" id="PS00428">
    <property type="entry name" value="FTSW_RODA_SPOVE"/>
    <property type="match status" value="1"/>
</dbReference>
<feature type="transmembrane region" description="Helical" evidence="16">
    <location>
        <begin position="187"/>
        <end position="202"/>
    </location>
</feature>
<dbReference type="EC" id="2.4.99.28" evidence="16"/>
<evidence type="ECO:0000256" key="10">
    <source>
        <dbReference type="ARBA" id="ARBA00022989"/>
    </source>
</evidence>
<feature type="transmembrane region" description="Helical" evidence="16">
    <location>
        <begin position="209"/>
        <end position="228"/>
    </location>
</feature>
<dbReference type="InterPro" id="IPR018365">
    <property type="entry name" value="Cell_cycle_FtsW-rel_CS"/>
</dbReference>
<dbReference type="GO" id="GO:0005886">
    <property type="term" value="C:plasma membrane"/>
    <property type="evidence" value="ECO:0007669"/>
    <property type="project" value="UniProtKB-SubCell"/>
</dbReference>
<keyword evidence="13 16" id="KW-0961">Cell wall biogenesis/degradation</keyword>
<keyword evidence="6 16" id="KW-0808">Transferase</keyword>
<comment type="pathway">
    <text evidence="2 16">Cell wall biogenesis; peptidoglycan biosynthesis.</text>
</comment>
<feature type="transmembrane region" description="Helical" evidence="16">
    <location>
        <begin position="412"/>
        <end position="431"/>
    </location>
</feature>
<dbReference type="GO" id="GO:0032153">
    <property type="term" value="C:cell division site"/>
    <property type="evidence" value="ECO:0007669"/>
    <property type="project" value="UniProtKB-UniRule"/>
</dbReference>
<evidence type="ECO:0000256" key="7">
    <source>
        <dbReference type="ARBA" id="ARBA00022692"/>
    </source>
</evidence>
<evidence type="ECO:0000256" key="14">
    <source>
        <dbReference type="ARBA" id="ARBA00038053"/>
    </source>
</evidence>
<keyword evidence="8 16" id="KW-0133">Cell shape</keyword>
<evidence type="ECO:0000256" key="2">
    <source>
        <dbReference type="ARBA" id="ARBA00004752"/>
    </source>
</evidence>
<protein>
    <recommendedName>
        <fullName evidence="16">Probable peptidoglycan glycosyltransferase FtsW</fullName>
        <shortName evidence="16">PGT</shortName>
        <ecNumber evidence="16">2.4.99.28</ecNumber>
    </recommendedName>
    <alternativeName>
        <fullName evidence="16">Cell division protein FtsW</fullName>
    </alternativeName>
    <alternativeName>
        <fullName evidence="16">Cell wall polymerase</fullName>
    </alternativeName>
    <alternativeName>
        <fullName evidence="16">Peptidoglycan polymerase</fullName>
        <shortName evidence="16">PG polymerase</shortName>
    </alternativeName>
</protein>
<evidence type="ECO:0000256" key="1">
    <source>
        <dbReference type="ARBA" id="ARBA00004651"/>
    </source>
</evidence>
<dbReference type="UniPathway" id="UPA00219"/>
<dbReference type="HAMAP" id="MF_00913">
    <property type="entry name" value="PGT_FtsW_proteobact"/>
    <property type="match status" value="1"/>
</dbReference>
<evidence type="ECO:0000256" key="11">
    <source>
        <dbReference type="ARBA" id="ARBA00023136"/>
    </source>
</evidence>
<dbReference type="NCBIfam" id="TIGR02614">
    <property type="entry name" value="ftsW"/>
    <property type="match status" value="1"/>
</dbReference>
<comment type="subcellular location">
    <subcellularLocation>
        <location evidence="16">Cell inner membrane</location>
        <topology evidence="16">Multi-pass membrane protein</topology>
    </subcellularLocation>
    <subcellularLocation>
        <location evidence="1">Cell membrane</location>
        <topology evidence="1">Multi-pass membrane protein</topology>
    </subcellularLocation>
    <text evidence="16">Localizes to the division septum.</text>
</comment>
<feature type="transmembrane region" description="Helical" evidence="16">
    <location>
        <begin position="122"/>
        <end position="142"/>
    </location>
</feature>
<dbReference type="Proteomes" id="UP000504714">
    <property type="component" value="Unassembled WGS sequence"/>
</dbReference>
<evidence type="ECO:0000256" key="16">
    <source>
        <dbReference type="HAMAP-Rule" id="MF_00913"/>
    </source>
</evidence>
<dbReference type="AlphaFoldDB" id="A0A6L2ZS89"/>
<dbReference type="EMBL" id="BLXO01000009">
    <property type="protein sequence ID" value="GFN47350.1"/>
    <property type="molecule type" value="Genomic_DNA"/>
</dbReference>
<dbReference type="InterPro" id="IPR013437">
    <property type="entry name" value="FtsW"/>
</dbReference>
<evidence type="ECO:0000256" key="9">
    <source>
        <dbReference type="ARBA" id="ARBA00022984"/>
    </source>
</evidence>
<evidence type="ECO:0000313" key="17">
    <source>
        <dbReference type="EMBL" id="GFN47350.1"/>
    </source>
</evidence>
<evidence type="ECO:0000256" key="12">
    <source>
        <dbReference type="ARBA" id="ARBA00023306"/>
    </source>
</evidence>
<dbReference type="GO" id="GO:0008955">
    <property type="term" value="F:peptidoglycan glycosyltransferase activity"/>
    <property type="evidence" value="ECO:0007669"/>
    <property type="project" value="UniProtKB-UniRule"/>
</dbReference>
<dbReference type="GO" id="GO:0043093">
    <property type="term" value="P:FtsZ-dependent cytokinesis"/>
    <property type="evidence" value="ECO:0007669"/>
    <property type="project" value="UniProtKB-UniRule"/>
</dbReference>
<dbReference type="Pfam" id="PF01098">
    <property type="entry name" value="FTSW_RODA_SPOVE"/>
    <property type="match status" value="1"/>
</dbReference>
<sequence>MYLSRLLKKCRHWRMCSPENASANEIVIYPQPLKLSLGGQGVRPMSVDRLRDSASAPAANNAAASKAKGINDDFSNPRLYDRTLVWLTFALAMIGLIMVTSASMPTGQQLAGDPFLFAKRNALYLVLALCSSLVTLRIPMAIWQRYSHVLLLISILLLLVVLIAGSSVNGASRWISFGSLRIQPSELSKLALFCYLSSYLVRKTSEIRSNFWGFCKPMGVMIALAVLLLAQPDLGTVVVLFITTLAMLFLVGAKLWQFLAIIGCGIFAVCLLVIAEPYRLTRVTSFWDPWADRFGTGYQLTQSLMAFGRGELWGQGLGNSIQKMDYLPEAHTDFIFSILAEELGYCGVALTLLMVFFVALRAMSIGRRALKAEQQFSGFLACSVGIWFSFQTLINVGAAAGILPTKGLTLPLISYGGSSLLVMFTAIVLLLRIDFETRLAKAQAFIRHMK</sequence>
<evidence type="ECO:0000256" key="13">
    <source>
        <dbReference type="ARBA" id="ARBA00023316"/>
    </source>
</evidence>
<reference evidence="17 18" key="1">
    <citation type="submission" date="2020-06" db="EMBL/GenBank/DDBJ databases">
        <title>The genome sequence of Candidatus Regiella insecticola strain Tut.</title>
        <authorList>
            <person name="Nikoh N."/>
            <person name="Tsuchida T."/>
            <person name="Koga R."/>
            <person name="Oshima K."/>
            <person name="Hattori M."/>
            <person name="Fukatsu T."/>
        </authorList>
    </citation>
    <scope>NUCLEOTIDE SEQUENCE [LARGE SCALE GENOMIC DNA]</scope>
    <source>
        <strain evidence="17 18">Tut</strain>
    </source>
</reference>
<gene>
    <name evidence="16 17" type="primary">ftsW</name>
    <name evidence="17" type="ORF">RINTU1_33770</name>
</gene>
<keyword evidence="16" id="KW-0997">Cell inner membrane</keyword>
<keyword evidence="12 16" id="KW-0131">Cell cycle</keyword>
<organism evidence="17 18">
    <name type="scientific">Candidatus Regiella insecticola</name>
    <dbReference type="NCBI Taxonomy" id="138073"/>
    <lineage>
        <taxon>Bacteria</taxon>
        <taxon>Pseudomonadati</taxon>
        <taxon>Pseudomonadota</taxon>
        <taxon>Gammaproteobacteria</taxon>
        <taxon>Enterobacterales</taxon>
        <taxon>Enterobacteriaceae</taxon>
        <taxon>aphid secondary symbionts</taxon>
        <taxon>Candidatus Regiella</taxon>
    </lineage>
</organism>
<evidence type="ECO:0000256" key="6">
    <source>
        <dbReference type="ARBA" id="ARBA00022679"/>
    </source>
</evidence>
<feature type="transmembrane region" description="Helical" evidence="16">
    <location>
        <begin position="149"/>
        <end position="167"/>
    </location>
</feature>
<feature type="transmembrane region" description="Helical" evidence="16">
    <location>
        <begin position="84"/>
        <end position="102"/>
    </location>
</feature>
<keyword evidence="10 16" id="KW-1133">Transmembrane helix</keyword>
<keyword evidence="7 16" id="KW-0812">Transmembrane</keyword>
<dbReference type="NCBIfam" id="NF008042">
    <property type="entry name" value="PRK10774.1"/>
    <property type="match status" value="1"/>
</dbReference>
<keyword evidence="3 16" id="KW-1003">Cell membrane</keyword>
<dbReference type="GO" id="GO:0008360">
    <property type="term" value="P:regulation of cell shape"/>
    <property type="evidence" value="ECO:0007669"/>
    <property type="project" value="UniProtKB-KW"/>
</dbReference>
<dbReference type="PANTHER" id="PTHR30474:SF2">
    <property type="entry name" value="PEPTIDOGLYCAN GLYCOSYLTRANSFERASE FTSW-RELATED"/>
    <property type="match status" value="1"/>
</dbReference>
<evidence type="ECO:0000256" key="3">
    <source>
        <dbReference type="ARBA" id="ARBA00022475"/>
    </source>
</evidence>
<feature type="transmembrane region" description="Helical" evidence="16">
    <location>
        <begin position="379"/>
        <end position="400"/>
    </location>
</feature>
<name>A0A6L2ZS89_9ENTR</name>
<dbReference type="PANTHER" id="PTHR30474">
    <property type="entry name" value="CELL CYCLE PROTEIN"/>
    <property type="match status" value="1"/>
</dbReference>
<dbReference type="GO" id="GO:0009252">
    <property type="term" value="P:peptidoglycan biosynthetic process"/>
    <property type="evidence" value="ECO:0007669"/>
    <property type="project" value="UniProtKB-UniRule"/>
</dbReference>
<comment type="similarity">
    <text evidence="14 16">Belongs to the SEDS family. FtsW subfamily.</text>
</comment>
<feature type="transmembrane region" description="Helical" evidence="16">
    <location>
        <begin position="234"/>
        <end position="251"/>
    </location>
</feature>
<evidence type="ECO:0000256" key="15">
    <source>
        <dbReference type="ARBA" id="ARBA00049902"/>
    </source>
</evidence>
<evidence type="ECO:0000313" key="18">
    <source>
        <dbReference type="Proteomes" id="UP000504714"/>
    </source>
</evidence>
<comment type="function">
    <text evidence="16">Peptidoglycan polymerase that is essential for cell division.</text>
</comment>
<keyword evidence="11 16" id="KW-0472">Membrane</keyword>
<dbReference type="GO" id="GO:0071555">
    <property type="term" value="P:cell wall organization"/>
    <property type="evidence" value="ECO:0007669"/>
    <property type="project" value="UniProtKB-KW"/>
</dbReference>
<keyword evidence="9 16" id="KW-0573">Peptidoglycan synthesis</keyword>
<comment type="catalytic activity">
    <reaction evidence="15 16">
        <text>[GlcNAc-(1-&gt;4)-Mur2Ac(oyl-L-Ala-gamma-D-Glu-L-Lys-D-Ala-D-Ala)](n)-di-trans,octa-cis-undecaprenyl diphosphate + beta-D-GlcNAc-(1-&gt;4)-Mur2Ac(oyl-L-Ala-gamma-D-Glu-L-Lys-D-Ala-D-Ala)-di-trans,octa-cis-undecaprenyl diphosphate = [GlcNAc-(1-&gt;4)-Mur2Ac(oyl-L-Ala-gamma-D-Glu-L-Lys-D-Ala-D-Ala)](n+1)-di-trans,octa-cis-undecaprenyl diphosphate + di-trans,octa-cis-undecaprenyl diphosphate + H(+)</text>
        <dbReference type="Rhea" id="RHEA:23708"/>
        <dbReference type="Rhea" id="RHEA-COMP:9602"/>
        <dbReference type="Rhea" id="RHEA-COMP:9603"/>
        <dbReference type="ChEBI" id="CHEBI:15378"/>
        <dbReference type="ChEBI" id="CHEBI:58405"/>
        <dbReference type="ChEBI" id="CHEBI:60033"/>
        <dbReference type="ChEBI" id="CHEBI:78435"/>
        <dbReference type="EC" id="2.4.99.28"/>
    </reaction>
</comment>
<dbReference type="GO" id="GO:0015648">
    <property type="term" value="F:lipid-linked peptidoglycan transporter activity"/>
    <property type="evidence" value="ECO:0007669"/>
    <property type="project" value="TreeGrafter"/>
</dbReference>
<feature type="transmembrane region" description="Helical" evidence="16">
    <location>
        <begin position="258"/>
        <end position="275"/>
    </location>
</feature>
<proteinExistence type="inferred from homology"/>
<comment type="caution">
    <text evidence="17">The sequence shown here is derived from an EMBL/GenBank/DDBJ whole genome shotgun (WGS) entry which is preliminary data.</text>
</comment>
<accession>A0A6L2ZS89</accession>
<dbReference type="InterPro" id="IPR001182">
    <property type="entry name" value="FtsW/RodA"/>
</dbReference>
<evidence type="ECO:0000256" key="4">
    <source>
        <dbReference type="ARBA" id="ARBA00022618"/>
    </source>
</evidence>
<evidence type="ECO:0000256" key="5">
    <source>
        <dbReference type="ARBA" id="ARBA00022676"/>
    </source>
</evidence>
<keyword evidence="4 16" id="KW-0132">Cell division</keyword>
<keyword evidence="5 16" id="KW-0328">Glycosyltransferase</keyword>